<organism evidence="6 7">
    <name type="scientific">Alteromonas pelagimontana</name>
    <dbReference type="NCBI Taxonomy" id="1858656"/>
    <lineage>
        <taxon>Bacteria</taxon>
        <taxon>Pseudomonadati</taxon>
        <taxon>Pseudomonadota</taxon>
        <taxon>Gammaproteobacteria</taxon>
        <taxon>Alteromonadales</taxon>
        <taxon>Alteromonadaceae</taxon>
        <taxon>Alteromonas/Salinimonas group</taxon>
        <taxon>Alteromonas</taxon>
    </lineage>
</organism>
<feature type="transmembrane region" description="Helical" evidence="5">
    <location>
        <begin position="12"/>
        <end position="30"/>
    </location>
</feature>
<keyword evidence="4 5" id="KW-0472">Membrane</keyword>
<gene>
    <name evidence="6" type="ORF">CA267_012655</name>
</gene>
<dbReference type="Gene3D" id="1.20.120.550">
    <property type="entry name" value="Membrane associated eicosanoid/glutathione metabolism-like domain"/>
    <property type="match status" value="1"/>
</dbReference>
<dbReference type="EMBL" id="CP052766">
    <property type="protein sequence ID" value="QJR81560.1"/>
    <property type="molecule type" value="Genomic_DNA"/>
</dbReference>
<evidence type="ECO:0000256" key="5">
    <source>
        <dbReference type="SAM" id="Phobius"/>
    </source>
</evidence>
<dbReference type="PANTHER" id="PTHR35371">
    <property type="entry name" value="INNER MEMBRANE PROTEIN"/>
    <property type="match status" value="1"/>
</dbReference>
<dbReference type="PANTHER" id="PTHR35371:SF1">
    <property type="entry name" value="BLR7753 PROTEIN"/>
    <property type="match status" value="1"/>
</dbReference>
<protein>
    <submittedName>
        <fullName evidence="6">MAPEG family protein</fullName>
    </submittedName>
</protein>
<dbReference type="SUPFAM" id="SSF161084">
    <property type="entry name" value="MAPEG domain-like"/>
    <property type="match status" value="1"/>
</dbReference>
<keyword evidence="3 5" id="KW-1133">Transmembrane helix</keyword>
<evidence type="ECO:0000256" key="2">
    <source>
        <dbReference type="ARBA" id="ARBA00022692"/>
    </source>
</evidence>
<keyword evidence="2 5" id="KW-0812">Transmembrane</keyword>
<dbReference type="InterPro" id="IPR023352">
    <property type="entry name" value="MAPEG-like_dom_sf"/>
</dbReference>
<dbReference type="Pfam" id="PF01124">
    <property type="entry name" value="MAPEG"/>
    <property type="match status" value="1"/>
</dbReference>
<sequence length="138" mass="15540">MFLTYNLSIWGLWLILLTVFAQGFVAALAHRKQANPVPGKMDESLGHESFIFRSYRTQQNSLENLAVFVIPALLAMFIGVAPDTLAIVVWVYAIARLFHMALYYAIATNKNPSARSYFYLIGWLANLALFVIVALQLL</sequence>
<dbReference type="OrthoDB" id="5880499at2"/>
<feature type="transmembrane region" description="Helical" evidence="5">
    <location>
        <begin position="117"/>
        <end position="137"/>
    </location>
</feature>
<evidence type="ECO:0000313" key="6">
    <source>
        <dbReference type="EMBL" id="QJR81560.1"/>
    </source>
</evidence>
<proteinExistence type="predicted"/>
<keyword evidence="7" id="KW-1185">Reference proteome</keyword>
<dbReference type="Proteomes" id="UP000219285">
    <property type="component" value="Chromosome"/>
</dbReference>
<accession>A0A6M4MFX6</accession>
<evidence type="ECO:0000256" key="4">
    <source>
        <dbReference type="ARBA" id="ARBA00023136"/>
    </source>
</evidence>
<evidence type="ECO:0000313" key="7">
    <source>
        <dbReference type="Proteomes" id="UP000219285"/>
    </source>
</evidence>
<reference evidence="6 7" key="2">
    <citation type="submission" date="2020-04" db="EMBL/GenBank/DDBJ databases">
        <title>Complete genome sequence of Alteromonas pelagimontana 5.12T.</title>
        <authorList>
            <person name="Sinha R.K."/>
            <person name="Krishnan K.P."/>
            <person name="Kurian J.P."/>
        </authorList>
    </citation>
    <scope>NUCLEOTIDE SEQUENCE [LARGE SCALE GENOMIC DNA]</scope>
    <source>
        <strain evidence="6 7">5.12</strain>
    </source>
</reference>
<evidence type="ECO:0000256" key="1">
    <source>
        <dbReference type="ARBA" id="ARBA00004370"/>
    </source>
</evidence>
<dbReference type="InterPro" id="IPR001129">
    <property type="entry name" value="Membr-assoc_MAPEG"/>
</dbReference>
<comment type="subcellular location">
    <subcellularLocation>
        <location evidence="1">Membrane</location>
    </subcellularLocation>
</comment>
<dbReference type="AlphaFoldDB" id="A0A6M4MFX6"/>
<dbReference type="KEGG" id="apel:CA267_012655"/>
<dbReference type="RefSeq" id="WP_075610389.1">
    <property type="nucleotide sequence ID" value="NZ_CP052766.1"/>
</dbReference>
<evidence type="ECO:0000256" key="3">
    <source>
        <dbReference type="ARBA" id="ARBA00022989"/>
    </source>
</evidence>
<reference evidence="7" key="1">
    <citation type="submission" date="2014-12" db="EMBL/GenBank/DDBJ databases">
        <title>Complete genome sequence of a multi-drug resistant Klebsiella pneumoniae.</title>
        <authorList>
            <person name="Hua X."/>
            <person name="Chen Q."/>
            <person name="Li X."/>
            <person name="Feng Y."/>
            <person name="Ruan Z."/>
            <person name="Yu Y."/>
        </authorList>
    </citation>
    <scope>NUCLEOTIDE SEQUENCE [LARGE SCALE GENOMIC DNA]</scope>
    <source>
        <strain evidence="7">5.12</strain>
    </source>
</reference>
<dbReference type="GO" id="GO:0016020">
    <property type="term" value="C:membrane"/>
    <property type="evidence" value="ECO:0007669"/>
    <property type="project" value="UniProtKB-SubCell"/>
</dbReference>
<name>A0A6M4MFX6_9ALTE</name>